<dbReference type="PATRIC" id="fig|79604.3.peg.610"/>
<dbReference type="InterPro" id="IPR036388">
    <property type="entry name" value="WH-like_DNA-bd_sf"/>
</dbReference>
<dbReference type="STRING" id="79604.AAY81_03005"/>
<dbReference type="AlphaFoldDB" id="A0A172RX99"/>
<dbReference type="KEGG" id="ddt:AAY81_03005"/>
<dbReference type="Gene3D" id="1.10.10.10">
    <property type="entry name" value="Winged helix-like DNA-binding domain superfamily/Winged helix DNA-binding domain"/>
    <property type="match status" value="1"/>
</dbReference>
<protein>
    <submittedName>
        <fullName evidence="6">Regulatory protein, luxR family</fullName>
    </submittedName>
</protein>
<gene>
    <name evidence="6" type="ORF">SAMN02910314_00715</name>
</gene>
<feature type="transmembrane region" description="Helical" evidence="4">
    <location>
        <begin position="34"/>
        <end position="54"/>
    </location>
</feature>
<dbReference type="RefSeq" id="WP_066661199.1">
    <property type="nucleotide sequence ID" value="NZ_CP011402.1"/>
</dbReference>
<evidence type="ECO:0000256" key="3">
    <source>
        <dbReference type="ARBA" id="ARBA00023163"/>
    </source>
</evidence>
<dbReference type="PANTHER" id="PTHR44688">
    <property type="entry name" value="DNA-BINDING TRANSCRIPTIONAL ACTIVATOR DEVR_DOSR"/>
    <property type="match status" value="1"/>
</dbReference>
<dbReference type="PROSITE" id="PS00622">
    <property type="entry name" value="HTH_LUXR_1"/>
    <property type="match status" value="1"/>
</dbReference>
<keyword evidence="4" id="KW-0812">Transmembrane</keyword>
<dbReference type="GO" id="GO:0003677">
    <property type="term" value="F:DNA binding"/>
    <property type="evidence" value="ECO:0007669"/>
    <property type="project" value="UniProtKB-KW"/>
</dbReference>
<evidence type="ECO:0000256" key="4">
    <source>
        <dbReference type="SAM" id="Phobius"/>
    </source>
</evidence>
<feature type="transmembrane region" description="Helical" evidence="4">
    <location>
        <begin position="171"/>
        <end position="192"/>
    </location>
</feature>
<keyword evidence="4" id="KW-0472">Membrane</keyword>
<keyword evidence="1" id="KW-0805">Transcription regulation</keyword>
<feature type="domain" description="HTH luxR-type" evidence="5">
    <location>
        <begin position="256"/>
        <end position="320"/>
    </location>
</feature>
<feature type="transmembrane region" description="Helical" evidence="4">
    <location>
        <begin position="74"/>
        <end position="93"/>
    </location>
</feature>
<dbReference type="Pfam" id="PF00196">
    <property type="entry name" value="GerE"/>
    <property type="match status" value="1"/>
</dbReference>
<evidence type="ECO:0000313" key="6">
    <source>
        <dbReference type="EMBL" id="SEO62969.1"/>
    </source>
</evidence>
<proteinExistence type="predicted"/>
<keyword evidence="4" id="KW-1133">Transmembrane helix</keyword>
<feature type="transmembrane region" description="Helical" evidence="4">
    <location>
        <begin position="105"/>
        <end position="124"/>
    </location>
</feature>
<keyword evidence="2" id="KW-0238">DNA-binding</keyword>
<dbReference type="InterPro" id="IPR016032">
    <property type="entry name" value="Sig_transdc_resp-reg_C-effctor"/>
</dbReference>
<evidence type="ECO:0000259" key="5">
    <source>
        <dbReference type="PROSITE" id="PS50043"/>
    </source>
</evidence>
<dbReference type="SUPFAM" id="SSF46894">
    <property type="entry name" value="C-terminal effector domain of the bipartite response regulators"/>
    <property type="match status" value="1"/>
</dbReference>
<dbReference type="Proteomes" id="UP000182975">
    <property type="component" value="Unassembled WGS sequence"/>
</dbReference>
<dbReference type="InterPro" id="IPR000792">
    <property type="entry name" value="Tscrpt_reg_LuxR_C"/>
</dbReference>
<reference evidence="7" key="1">
    <citation type="submission" date="2016-10" db="EMBL/GenBank/DDBJ databases">
        <authorList>
            <person name="Varghese N."/>
        </authorList>
    </citation>
    <scope>NUCLEOTIDE SEQUENCE [LARGE SCALE GENOMIC DNA]</scope>
    <source>
        <strain evidence="7">DSM 21843</strain>
    </source>
</reference>
<dbReference type="PROSITE" id="PS50043">
    <property type="entry name" value="HTH_LUXR_2"/>
    <property type="match status" value="1"/>
</dbReference>
<evidence type="ECO:0000256" key="2">
    <source>
        <dbReference type="ARBA" id="ARBA00023125"/>
    </source>
</evidence>
<evidence type="ECO:0000313" key="7">
    <source>
        <dbReference type="Proteomes" id="UP000182975"/>
    </source>
</evidence>
<dbReference type="EMBL" id="FOEC01000003">
    <property type="protein sequence ID" value="SEO62969.1"/>
    <property type="molecule type" value="Genomic_DNA"/>
</dbReference>
<organism evidence="6 7">
    <name type="scientific">Denitrobacterium detoxificans</name>
    <dbReference type="NCBI Taxonomy" id="79604"/>
    <lineage>
        <taxon>Bacteria</taxon>
        <taxon>Bacillati</taxon>
        <taxon>Actinomycetota</taxon>
        <taxon>Coriobacteriia</taxon>
        <taxon>Eggerthellales</taxon>
        <taxon>Eggerthellaceae</taxon>
        <taxon>Denitrobacterium</taxon>
    </lineage>
</organism>
<dbReference type="PANTHER" id="PTHR44688:SF25">
    <property type="entry name" value="HTH LUXR-TYPE DOMAIN-CONTAINING PROTEIN"/>
    <property type="match status" value="1"/>
</dbReference>
<dbReference type="GO" id="GO:0006355">
    <property type="term" value="P:regulation of DNA-templated transcription"/>
    <property type="evidence" value="ECO:0007669"/>
    <property type="project" value="InterPro"/>
</dbReference>
<sequence length="320" mass="37176">MSLVFFVYTLTLLVICALTASVCVSAHLVCHRKVFLYAAGMFLLYLFDVSFIFQEEFLSQNLVFDSTQYYAINYPILKMIVGGGFLQCLWLIVCDYLDVRNRTLLFGPLVAFFAGSLAVLFLLPEGPWRQYLYYSMRQVFLIFISLYGIYRRKRATDPVEVMRLERFRKPFIACSLLTLCILCEDTIVILVLDPGFITSDFPLYLSERNFSENVMLLVLAWFSIRGSAHTLAIRFERPPQREDVPIEHHIEELLPVYCRRYGLSEREGEVLHLILLGRDNQNIANELTLALGTIKAHVHNILKKTNQENRENLKRDFWKG</sequence>
<feature type="transmembrane region" description="Helical" evidence="4">
    <location>
        <begin position="6"/>
        <end position="29"/>
    </location>
</feature>
<name>A0A172RX99_9ACTN</name>
<evidence type="ECO:0000256" key="1">
    <source>
        <dbReference type="ARBA" id="ARBA00023015"/>
    </source>
</evidence>
<dbReference type="PRINTS" id="PR00038">
    <property type="entry name" value="HTHLUXR"/>
</dbReference>
<accession>A0A172RX99</accession>
<dbReference type="CDD" id="cd06170">
    <property type="entry name" value="LuxR_C_like"/>
    <property type="match status" value="1"/>
</dbReference>
<feature type="transmembrane region" description="Helical" evidence="4">
    <location>
        <begin position="130"/>
        <end position="150"/>
    </location>
</feature>
<keyword evidence="7" id="KW-1185">Reference proteome</keyword>
<dbReference type="OrthoDB" id="3264440at2"/>
<dbReference type="SMART" id="SM00421">
    <property type="entry name" value="HTH_LUXR"/>
    <property type="match status" value="1"/>
</dbReference>
<keyword evidence="3" id="KW-0804">Transcription</keyword>